<reference evidence="6 7" key="1">
    <citation type="submission" date="2023-01" db="EMBL/GenBank/DDBJ databases">
        <title>Description of Helicobacter ibis sp. nov. isolated from faecal droppings of black-faced ibis (Theristicus melanopis).</title>
        <authorList>
            <person name="Lopez-Cantillo M."/>
            <person name="Vidal-Veuthey B."/>
            <person name="Mella A."/>
            <person name="De La Haba R."/>
            <person name="Collado L."/>
        </authorList>
    </citation>
    <scope>NUCLEOTIDE SEQUENCE [LARGE SCALE GENOMIC DNA]</scope>
    <source>
        <strain evidence="6 7">A82</strain>
    </source>
</reference>
<dbReference type="SUPFAM" id="SSF111337">
    <property type="entry name" value="QueA-like"/>
    <property type="match status" value="1"/>
</dbReference>
<dbReference type="PANTHER" id="PTHR30307:SF0">
    <property type="entry name" value="S-ADENOSYLMETHIONINE:TRNA RIBOSYLTRANSFERASE-ISOMERASE"/>
    <property type="match status" value="1"/>
</dbReference>
<gene>
    <name evidence="5 6" type="primary">queA</name>
    <name evidence="6" type="ORF">PF021_00910</name>
</gene>
<keyword evidence="3 5" id="KW-0949">S-adenosyl-L-methionine</keyword>
<keyword evidence="6" id="KW-0328">Glycosyltransferase</keyword>
<evidence type="ECO:0000256" key="5">
    <source>
        <dbReference type="HAMAP-Rule" id="MF_00113"/>
    </source>
</evidence>
<organism evidence="6 7">
    <name type="scientific">Helicobacter ibis</name>
    <dbReference type="NCBI Taxonomy" id="2962633"/>
    <lineage>
        <taxon>Bacteria</taxon>
        <taxon>Pseudomonadati</taxon>
        <taxon>Campylobacterota</taxon>
        <taxon>Epsilonproteobacteria</taxon>
        <taxon>Campylobacterales</taxon>
        <taxon>Helicobacteraceae</taxon>
        <taxon>Helicobacter</taxon>
    </lineage>
</organism>
<comment type="similarity">
    <text evidence="5">Belongs to the QueA family.</text>
</comment>
<dbReference type="Gene3D" id="2.40.10.240">
    <property type="entry name" value="QueA-like"/>
    <property type="match status" value="1"/>
</dbReference>
<dbReference type="RefSeq" id="WP_271020526.1">
    <property type="nucleotide sequence ID" value="NZ_JAQHXR010000001.1"/>
</dbReference>
<dbReference type="EMBL" id="JAQHXR010000001">
    <property type="protein sequence ID" value="MDA3968232.1"/>
    <property type="molecule type" value="Genomic_DNA"/>
</dbReference>
<dbReference type="Proteomes" id="UP001210261">
    <property type="component" value="Unassembled WGS sequence"/>
</dbReference>
<evidence type="ECO:0000256" key="2">
    <source>
        <dbReference type="ARBA" id="ARBA00022679"/>
    </source>
</evidence>
<comment type="catalytic activity">
    <reaction evidence="5">
        <text>7-aminomethyl-7-carbaguanosine(34) in tRNA + S-adenosyl-L-methionine = epoxyqueuosine(34) in tRNA + adenine + L-methionine + 2 H(+)</text>
        <dbReference type="Rhea" id="RHEA:32155"/>
        <dbReference type="Rhea" id="RHEA-COMP:10342"/>
        <dbReference type="Rhea" id="RHEA-COMP:18582"/>
        <dbReference type="ChEBI" id="CHEBI:15378"/>
        <dbReference type="ChEBI" id="CHEBI:16708"/>
        <dbReference type="ChEBI" id="CHEBI:57844"/>
        <dbReference type="ChEBI" id="CHEBI:59789"/>
        <dbReference type="ChEBI" id="CHEBI:82833"/>
        <dbReference type="ChEBI" id="CHEBI:194443"/>
        <dbReference type="EC" id="2.4.99.17"/>
    </reaction>
</comment>
<keyword evidence="2 5" id="KW-0808">Transferase</keyword>
<sequence length="346" mass="39077">MNDLLLSSYDYNLPQELIAHSPIEPKENAKLLVYNRKDKSITHTTFASFIDFVPKDSTLIFNDTKVIKARIYGNKIHKDSANGAKIEALFHRAISESVFLLQFRGRLKVGSIVKFDNGVFAKILKDCGGGFKEASFSRDYNFLSCMNEGEFLEFLEYCGVVPLPPYIKSDSNNKEVEYNSIFARNLGAIAAPTASLHFSKESFATLQNIFKHAFVTLHVGAGTYLGVCSENILEHKMHKERFFIPQKTIDILKDSKHITTIGTTATRVVESYFRDGITSGECDLFLNPKNKPIKTNAILTNFHLPKTTLLMLVSSFVGLSELKRIYKEAIDNKYRFYSYGDGMLVL</sequence>
<comment type="subcellular location">
    <subcellularLocation>
        <location evidence="5">Cytoplasm</location>
    </subcellularLocation>
</comment>
<dbReference type="Gene3D" id="3.40.1780.10">
    <property type="entry name" value="QueA-like"/>
    <property type="match status" value="1"/>
</dbReference>
<dbReference type="NCBIfam" id="TIGR00113">
    <property type="entry name" value="queA"/>
    <property type="match status" value="1"/>
</dbReference>
<evidence type="ECO:0000256" key="1">
    <source>
        <dbReference type="ARBA" id="ARBA00022490"/>
    </source>
</evidence>
<dbReference type="PANTHER" id="PTHR30307">
    <property type="entry name" value="S-ADENOSYLMETHIONINE:TRNA RIBOSYLTRANSFERASE-ISOMERASE"/>
    <property type="match status" value="1"/>
</dbReference>
<comment type="caution">
    <text evidence="6">The sequence shown here is derived from an EMBL/GenBank/DDBJ whole genome shotgun (WGS) entry which is preliminary data.</text>
</comment>
<keyword evidence="7" id="KW-1185">Reference proteome</keyword>
<evidence type="ECO:0000256" key="4">
    <source>
        <dbReference type="ARBA" id="ARBA00022785"/>
    </source>
</evidence>
<proteinExistence type="inferred from homology"/>
<keyword evidence="1 5" id="KW-0963">Cytoplasm</keyword>
<accession>A0ABT4VCA4</accession>
<dbReference type="InterPro" id="IPR042119">
    <property type="entry name" value="QueA_dom2"/>
</dbReference>
<dbReference type="EC" id="2.4.99.17" evidence="5"/>
<keyword evidence="4 5" id="KW-0671">Queuosine biosynthesis</keyword>
<comment type="function">
    <text evidence="5">Transfers and isomerizes the ribose moiety from AdoMet to the 7-aminomethyl group of 7-deazaguanine (preQ1-tRNA) to give epoxyqueuosine (oQ-tRNA).</text>
</comment>
<evidence type="ECO:0000313" key="6">
    <source>
        <dbReference type="EMBL" id="MDA3968232.1"/>
    </source>
</evidence>
<comment type="pathway">
    <text evidence="5">tRNA modification; tRNA-queuosine biosynthesis.</text>
</comment>
<dbReference type="InterPro" id="IPR003699">
    <property type="entry name" value="QueA"/>
</dbReference>
<name>A0ABT4VCA4_9HELI</name>
<dbReference type="InterPro" id="IPR042118">
    <property type="entry name" value="QueA_dom1"/>
</dbReference>
<evidence type="ECO:0000313" key="7">
    <source>
        <dbReference type="Proteomes" id="UP001210261"/>
    </source>
</evidence>
<dbReference type="InterPro" id="IPR036100">
    <property type="entry name" value="QueA_sf"/>
</dbReference>
<dbReference type="Pfam" id="PF02547">
    <property type="entry name" value="Queuosine_synth"/>
    <property type="match status" value="1"/>
</dbReference>
<comment type="subunit">
    <text evidence="5">Monomer.</text>
</comment>
<protein>
    <recommendedName>
        <fullName evidence="5">S-adenosylmethionine:tRNA ribosyltransferase-isomerase</fullName>
        <ecNumber evidence="5">2.4.99.17</ecNumber>
    </recommendedName>
    <alternativeName>
        <fullName evidence="5">Queuosine biosynthesis protein QueA</fullName>
    </alternativeName>
</protein>
<dbReference type="HAMAP" id="MF_00113">
    <property type="entry name" value="QueA"/>
    <property type="match status" value="1"/>
</dbReference>
<dbReference type="NCBIfam" id="NF001140">
    <property type="entry name" value="PRK00147.1"/>
    <property type="match status" value="1"/>
</dbReference>
<evidence type="ECO:0000256" key="3">
    <source>
        <dbReference type="ARBA" id="ARBA00022691"/>
    </source>
</evidence>
<dbReference type="GO" id="GO:0051075">
    <property type="term" value="F:S-adenosylmethionine:tRNA ribosyltransferase-isomerase activity"/>
    <property type="evidence" value="ECO:0007669"/>
    <property type="project" value="UniProtKB-EC"/>
</dbReference>